<feature type="compositionally biased region" description="Basic and acidic residues" evidence="4">
    <location>
        <begin position="412"/>
        <end position="423"/>
    </location>
</feature>
<feature type="region of interest" description="Disordered" evidence="4">
    <location>
        <begin position="379"/>
        <end position="440"/>
    </location>
</feature>
<evidence type="ECO:0000256" key="1">
    <source>
        <dbReference type="ARBA" id="ARBA00022737"/>
    </source>
</evidence>
<proteinExistence type="predicted"/>
<evidence type="ECO:0000313" key="6">
    <source>
        <dbReference type="EMBL" id="MBU5336538.1"/>
    </source>
</evidence>
<dbReference type="RefSeq" id="WP_216569815.1">
    <property type="nucleotide sequence ID" value="NZ_JAHLOQ010000022.1"/>
</dbReference>
<reference evidence="6 7" key="1">
    <citation type="submission" date="2021-06" db="EMBL/GenBank/DDBJ databases">
        <authorList>
            <person name="Sun Q."/>
            <person name="Li D."/>
        </authorList>
    </citation>
    <scope>NUCLEOTIDE SEQUENCE [LARGE SCALE GENOMIC DNA]</scope>
    <source>
        <strain evidence="6 7">N19</strain>
    </source>
</reference>
<dbReference type="Pfam" id="PF01473">
    <property type="entry name" value="Choline_bind_1"/>
    <property type="match status" value="3"/>
</dbReference>
<feature type="repeat" description="Cell wall-binding" evidence="2">
    <location>
        <begin position="339"/>
        <end position="358"/>
    </location>
</feature>
<dbReference type="Pfam" id="PF19127">
    <property type="entry name" value="Choline_bind_3"/>
    <property type="match status" value="3"/>
</dbReference>
<feature type="compositionally biased region" description="Polar residues" evidence="4">
    <location>
        <begin position="380"/>
        <end position="395"/>
    </location>
</feature>
<keyword evidence="3" id="KW-0133">Cell shape</keyword>
<keyword evidence="3" id="KW-0573">Peptidoglycan synthesis</keyword>
<dbReference type="InterPro" id="IPR050979">
    <property type="entry name" value="LD-transpeptidase"/>
</dbReference>
<dbReference type="Pfam" id="PF03734">
    <property type="entry name" value="YkuD"/>
    <property type="match status" value="1"/>
</dbReference>
<dbReference type="PROSITE" id="PS52029">
    <property type="entry name" value="LD_TPASE"/>
    <property type="match status" value="1"/>
</dbReference>
<keyword evidence="3" id="KW-0961">Cell wall biogenesis/degradation</keyword>
<dbReference type="PROSITE" id="PS51170">
    <property type="entry name" value="CW"/>
    <property type="match status" value="5"/>
</dbReference>
<keyword evidence="7" id="KW-1185">Reference proteome</keyword>
<feature type="active site" description="Nucleophile" evidence="3">
    <location>
        <position position="132"/>
    </location>
</feature>
<evidence type="ECO:0000256" key="2">
    <source>
        <dbReference type="PROSITE-ProRule" id="PRU00591"/>
    </source>
</evidence>
<keyword evidence="1" id="KW-0677">Repeat</keyword>
<evidence type="ECO:0000256" key="3">
    <source>
        <dbReference type="PROSITE-ProRule" id="PRU01373"/>
    </source>
</evidence>
<feature type="repeat" description="Cell wall-binding" evidence="2">
    <location>
        <begin position="236"/>
        <end position="255"/>
    </location>
</feature>
<dbReference type="InterPro" id="IPR018337">
    <property type="entry name" value="Cell_wall/Cho-bd_repeat"/>
</dbReference>
<comment type="caution">
    <text evidence="6">The sequence shown here is derived from an EMBL/GenBank/DDBJ whole genome shotgun (WGS) entry which is preliminary data.</text>
</comment>
<feature type="domain" description="L,D-TPase catalytic" evidence="5">
    <location>
        <begin position="32"/>
        <end position="156"/>
    </location>
</feature>
<feature type="compositionally biased region" description="Low complexity" evidence="4">
    <location>
        <begin position="425"/>
        <end position="440"/>
    </location>
</feature>
<feature type="repeat" description="Cell wall-binding" evidence="2">
    <location>
        <begin position="216"/>
        <end position="235"/>
    </location>
</feature>
<protein>
    <submittedName>
        <fullName evidence="6">L,D-transpeptidase family protein</fullName>
    </submittedName>
</protein>
<feature type="compositionally biased region" description="Low complexity" evidence="4">
    <location>
        <begin position="401"/>
        <end position="411"/>
    </location>
</feature>
<gene>
    <name evidence="6" type="ORF">KQI20_08810</name>
</gene>
<feature type="repeat" description="Cell wall-binding" evidence="2">
    <location>
        <begin position="298"/>
        <end position="317"/>
    </location>
</feature>
<dbReference type="InterPro" id="IPR005490">
    <property type="entry name" value="LD_TPept_cat_dom"/>
</dbReference>
<feature type="active site" description="Proton donor/acceptor" evidence="3">
    <location>
        <position position="116"/>
    </location>
</feature>
<dbReference type="Proteomes" id="UP001196301">
    <property type="component" value="Unassembled WGS sequence"/>
</dbReference>
<dbReference type="EMBL" id="JAHLOQ010000022">
    <property type="protein sequence ID" value="MBU5336538.1"/>
    <property type="molecule type" value="Genomic_DNA"/>
</dbReference>
<accession>A0ABS6DXG3</accession>
<evidence type="ECO:0000259" key="5">
    <source>
        <dbReference type="PROSITE" id="PS52029"/>
    </source>
</evidence>
<dbReference type="PANTHER" id="PTHR30582:SF4">
    <property type="entry name" value="L,D-TRANSPEPTIDASE YQJB-RELATED"/>
    <property type="match status" value="1"/>
</dbReference>
<name>A0ABS6DXG3_9FIRM</name>
<dbReference type="CDD" id="cd16913">
    <property type="entry name" value="YkuD_like"/>
    <property type="match status" value="1"/>
</dbReference>
<dbReference type="PANTHER" id="PTHR30582">
    <property type="entry name" value="L,D-TRANSPEPTIDASE"/>
    <property type="match status" value="1"/>
</dbReference>
<comment type="pathway">
    <text evidence="3">Cell wall biogenesis; peptidoglycan biosynthesis.</text>
</comment>
<evidence type="ECO:0000313" key="7">
    <source>
        <dbReference type="Proteomes" id="UP001196301"/>
    </source>
</evidence>
<feature type="repeat" description="Cell wall-binding" evidence="2">
    <location>
        <begin position="278"/>
        <end position="297"/>
    </location>
</feature>
<evidence type="ECO:0000256" key="4">
    <source>
        <dbReference type="SAM" id="MobiDB-lite"/>
    </source>
</evidence>
<sequence length="440" mass="48960">MKKTFKKIFIVLFSAIILLVGTAPISNAESKYLIVVNSRKNTLNYYVNYTLVRAFRCSTGKASSPTPQAKTTIVNKIKNRPYYQGHIPGGAPNNPLGKRWMGLNLNGTYGTTYAIHGNNNESSIGKNVTGGCVRMHNSEVEWLFDQVPVGTVVLIKNTSESDDYITRYYNMGSLKAAWYTEDNKKYYKNPDGTLAKGWNTIDGNKYYFGTTTGKLYTGWSTINGSKYYFGKNGVRVTGWQTIDGKKYYFSPTTGKLYTGWSQIGSNTYYFSKTSGKLYTGWSKIGGKTYYLGSDGAKQTGWVTVDGAKYYLGENGVRRTGWQTIGSHKYFFGKSTGKLCTGWAEIGGKKYYLGDNGVMVTGKQTIDGVVYEFDSNGVLITGNTDNTDTNKPSQDTTKPDDNTPSQDTTNDDQTTKDDSSKEDNSQEQNKQEQQQEESSNM</sequence>
<organism evidence="6 7">
    <name type="scientific">Intestinibacter bartlettii</name>
    <dbReference type="NCBI Taxonomy" id="261299"/>
    <lineage>
        <taxon>Bacteria</taxon>
        <taxon>Bacillati</taxon>
        <taxon>Bacillota</taxon>
        <taxon>Clostridia</taxon>
        <taxon>Peptostreptococcales</taxon>
        <taxon>Peptostreptococcaceae</taxon>
        <taxon>Intestinibacter</taxon>
    </lineage>
</organism>